<evidence type="ECO:0000313" key="1">
    <source>
        <dbReference type="EMBL" id="OIQ69162.1"/>
    </source>
</evidence>
<name>A0A1J5PD60_9ZZZZ</name>
<comment type="caution">
    <text evidence="1">The sequence shown here is derived from an EMBL/GenBank/DDBJ whole genome shotgun (WGS) entry which is preliminary data.</text>
</comment>
<dbReference type="AlphaFoldDB" id="A0A1J5PD60"/>
<protein>
    <submittedName>
        <fullName evidence="1">Uncharacterized protein</fullName>
    </submittedName>
</protein>
<dbReference type="EMBL" id="MLJW01004880">
    <property type="protein sequence ID" value="OIQ69162.1"/>
    <property type="molecule type" value="Genomic_DNA"/>
</dbReference>
<accession>A0A1J5PD60</accession>
<organism evidence="1">
    <name type="scientific">mine drainage metagenome</name>
    <dbReference type="NCBI Taxonomy" id="410659"/>
    <lineage>
        <taxon>unclassified sequences</taxon>
        <taxon>metagenomes</taxon>
        <taxon>ecological metagenomes</taxon>
    </lineage>
</organism>
<gene>
    <name evidence="1" type="ORF">GALL_492390</name>
</gene>
<proteinExistence type="predicted"/>
<reference evidence="1" key="1">
    <citation type="submission" date="2016-10" db="EMBL/GenBank/DDBJ databases">
        <title>Sequence of Gallionella enrichment culture.</title>
        <authorList>
            <person name="Poehlein A."/>
            <person name="Muehling M."/>
            <person name="Daniel R."/>
        </authorList>
    </citation>
    <scope>NUCLEOTIDE SEQUENCE</scope>
</reference>
<sequence>MEFYDALVFAILELCGVPKCFFLPAPTAIRNRYRISCDWVRYFIAWPKCVCIWPAHVYLPPEAIVFVKGVVERNSSVVALLFVELLNFFFGFDEGVFSLFELLDHFVNIFEAIFTHHELVRDGGILGVYQDEVMNVANSFVILWNPFIPRYALNEVLLAKNLIAKFFEI</sequence>